<proteinExistence type="predicted"/>
<gene>
    <name evidence="1" type="ORF">M9H77_04018</name>
</gene>
<organism evidence="1 2">
    <name type="scientific">Catharanthus roseus</name>
    <name type="common">Madagascar periwinkle</name>
    <name type="synonym">Vinca rosea</name>
    <dbReference type="NCBI Taxonomy" id="4058"/>
    <lineage>
        <taxon>Eukaryota</taxon>
        <taxon>Viridiplantae</taxon>
        <taxon>Streptophyta</taxon>
        <taxon>Embryophyta</taxon>
        <taxon>Tracheophyta</taxon>
        <taxon>Spermatophyta</taxon>
        <taxon>Magnoliopsida</taxon>
        <taxon>eudicotyledons</taxon>
        <taxon>Gunneridae</taxon>
        <taxon>Pentapetalae</taxon>
        <taxon>asterids</taxon>
        <taxon>lamiids</taxon>
        <taxon>Gentianales</taxon>
        <taxon>Apocynaceae</taxon>
        <taxon>Rauvolfioideae</taxon>
        <taxon>Vinceae</taxon>
        <taxon>Catharanthinae</taxon>
        <taxon>Catharanthus</taxon>
    </lineage>
</organism>
<evidence type="ECO:0000313" key="1">
    <source>
        <dbReference type="EMBL" id="KAI5682790.1"/>
    </source>
</evidence>
<evidence type="ECO:0000313" key="2">
    <source>
        <dbReference type="Proteomes" id="UP001060085"/>
    </source>
</evidence>
<dbReference type="EMBL" id="CM044701">
    <property type="protein sequence ID" value="KAI5682790.1"/>
    <property type="molecule type" value="Genomic_DNA"/>
</dbReference>
<comment type="caution">
    <text evidence="1">The sequence shown here is derived from an EMBL/GenBank/DDBJ whole genome shotgun (WGS) entry which is preliminary data.</text>
</comment>
<accession>A0ACC0CCZ1</accession>
<sequence length="390" mass="43584">MAKKDSPYPSTIQSCHRISIILSLVILTVSSDDQLQSTLALPLRSPVENYLQVPSQGLPFKIALFADLHFGEDAWTNWGPQQDLNSVKVMSTVLDNEQPDFVIYLGDVITANNIPIENASLYWDQAISPTRKRGVPWASVFGNHDDAPFEWPLEWFSAAGIPQLNCPAANVSGGGYCSFKGTTRLELMENEIQHNTLSYSKGGPKNLWPSVSNYVLKLGSSSDPKLAVAYMYFFDSGGGSYPEVISNAQADWFKSTSQHINPDSRVPEIIFWHVPSKSYEDVAPRFFHGNCVGSMFTEKVAAQEAEMGIMELLERRSSVKAVFVGHNHGLDWCCPYKKFWLCYARHTGYGGYGNWPRGARILEISEQPFSLKSWIRMEDGHSHSEVVLTS</sequence>
<protein>
    <submittedName>
        <fullName evidence="1">Uncharacterized protein</fullName>
    </submittedName>
</protein>
<keyword evidence="2" id="KW-1185">Reference proteome</keyword>
<reference evidence="2" key="1">
    <citation type="journal article" date="2023" name="Nat. Plants">
        <title>Single-cell RNA sequencing provides a high-resolution roadmap for understanding the multicellular compartmentation of specialized metabolism.</title>
        <authorList>
            <person name="Sun S."/>
            <person name="Shen X."/>
            <person name="Li Y."/>
            <person name="Li Y."/>
            <person name="Wang S."/>
            <person name="Li R."/>
            <person name="Zhang H."/>
            <person name="Shen G."/>
            <person name="Guo B."/>
            <person name="Wei J."/>
            <person name="Xu J."/>
            <person name="St-Pierre B."/>
            <person name="Chen S."/>
            <person name="Sun C."/>
        </authorList>
    </citation>
    <scope>NUCLEOTIDE SEQUENCE [LARGE SCALE GENOMIC DNA]</scope>
</reference>
<dbReference type="Proteomes" id="UP001060085">
    <property type="component" value="Linkage Group LG01"/>
</dbReference>
<name>A0ACC0CCZ1_CATRO</name>